<comment type="caution">
    <text evidence="1">The sequence shown here is derived from an EMBL/GenBank/DDBJ whole genome shotgun (WGS) entry which is preliminary data.</text>
</comment>
<dbReference type="EMBL" id="BSFQ01000021">
    <property type="protein sequence ID" value="GLL13371.1"/>
    <property type="molecule type" value="Genomic_DNA"/>
</dbReference>
<evidence type="ECO:0000313" key="1">
    <source>
        <dbReference type="EMBL" id="GLL13371.1"/>
    </source>
</evidence>
<accession>A0A9W6L7I1</accession>
<sequence>MAATRCVSPFATWIDGALRVVAAGEILDTADPAYSGREEMFETLDQYLDTREAKRPTVRRKKPTSSAD</sequence>
<reference evidence="1" key="2">
    <citation type="submission" date="2023-01" db="EMBL/GenBank/DDBJ databases">
        <authorList>
            <person name="Sun Q."/>
            <person name="Evtushenko L."/>
        </authorList>
    </citation>
    <scope>NUCLEOTIDE SEQUENCE</scope>
    <source>
        <strain evidence="1">VKM Ac-1069</strain>
    </source>
</reference>
<gene>
    <name evidence="1" type="ORF">GCM10017577_45140</name>
</gene>
<proteinExistence type="predicted"/>
<dbReference type="AlphaFoldDB" id="A0A9W6L7I1"/>
<reference evidence="1" key="1">
    <citation type="journal article" date="2014" name="Int. J. Syst. Evol. Microbiol.">
        <title>Complete genome sequence of Corynebacterium casei LMG S-19264T (=DSM 44701T), isolated from a smear-ripened cheese.</title>
        <authorList>
            <consortium name="US DOE Joint Genome Institute (JGI-PGF)"/>
            <person name="Walter F."/>
            <person name="Albersmeier A."/>
            <person name="Kalinowski J."/>
            <person name="Ruckert C."/>
        </authorList>
    </citation>
    <scope>NUCLEOTIDE SEQUENCE</scope>
    <source>
        <strain evidence="1">VKM Ac-1069</strain>
    </source>
</reference>
<protein>
    <submittedName>
        <fullName evidence="1">Uncharacterized protein</fullName>
    </submittedName>
</protein>
<keyword evidence="2" id="KW-1185">Reference proteome</keyword>
<dbReference type="Proteomes" id="UP001143463">
    <property type="component" value="Unassembled WGS sequence"/>
</dbReference>
<name>A0A9W6L7I1_9PSEU</name>
<dbReference type="RefSeq" id="WP_037049086.1">
    <property type="nucleotide sequence ID" value="NZ_BAAAUZ010000003.1"/>
</dbReference>
<evidence type="ECO:0000313" key="2">
    <source>
        <dbReference type="Proteomes" id="UP001143463"/>
    </source>
</evidence>
<organism evidence="1 2">
    <name type="scientific">Pseudonocardia halophobica</name>
    <dbReference type="NCBI Taxonomy" id="29401"/>
    <lineage>
        <taxon>Bacteria</taxon>
        <taxon>Bacillati</taxon>
        <taxon>Actinomycetota</taxon>
        <taxon>Actinomycetes</taxon>
        <taxon>Pseudonocardiales</taxon>
        <taxon>Pseudonocardiaceae</taxon>
        <taxon>Pseudonocardia</taxon>
    </lineage>
</organism>